<dbReference type="GO" id="GO:0005829">
    <property type="term" value="C:cytosol"/>
    <property type="evidence" value="ECO:0007669"/>
    <property type="project" value="UniProtKB-ARBA"/>
</dbReference>
<dbReference type="RefSeq" id="WP_124730000.1">
    <property type="nucleotide sequence ID" value="NZ_CBCSKC010000001.1"/>
</dbReference>
<dbReference type="EMBL" id="CP034015">
    <property type="protein sequence ID" value="AZG72409.1"/>
    <property type="molecule type" value="Genomic_DNA"/>
</dbReference>
<proteinExistence type="inferred from homology"/>
<organism evidence="9 10">
    <name type="scientific">Shewanella livingstonensis</name>
    <dbReference type="NCBI Taxonomy" id="150120"/>
    <lineage>
        <taxon>Bacteria</taxon>
        <taxon>Pseudomonadati</taxon>
        <taxon>Pseudomonadota</taxon>
        <taxon>Gammaproteobacteria</taxon>
        <taxon>Alteromonadales</taxon>
        <taxon>Shewanellaceae</taxon>
        <taxon>Shewanella</taxon>
    </lineage>
</organism>
<dbReference type="AlphaFoldDB" id="A0A3G8LS80"/>
<dbReference type="InterPro" id="IPR006145">
    <property type="entry name" value="PsdUridine_synth_RsuA/RluA"/>
</dbReference>
<evidence type="ECO:0000256" key="6">
    <source>
        <dbReference type="PROSITE-ProRule" id="PRU00182"/>
    </source>
</evidence>
<evidence type="ECO:0000256" key="1">
    <source>
        <dbReference type="ARBA" id="ARBA00008348"/>
    </source>
</evidence>
<dbReference type="EC" id="5.4.99.-" evidence="7"/>
<keyword evidence="2 6" id="KW-0694">RNA-binding</keyword>
<dbReference type="Gene3D" id="3.30.70.580">
    <property type="entry name" value="Pseudouridine synthase I, catalytic domain, N-terminal subdomain"/>
    <property type="match status" value="1"/>
</dbReference>
<dbReference type="InterPro" id="IPR042092">
    <property type="entry name" value="PsdUridine_s_RsuA/RluB/E/F_cat"/>
</dbReference>
<protein>
    <recommendedName>
        <fullName evidence="7">Pseudouridine synthase</fullName>
        <ecNumber evidence="7">5.4.99.-</ecNumber>
    </recommendedName>
</protein>
<dbReference type="InterPro" id="IPR018496">
    <property type="entry name" value="PsdUridine_synth_RsuA/RluB_CS"/>
</dbReference>
<dbReference type="GO" id="GO:0003723">
    <property type="term" value="F:RNA binding"/>
    <property type="evidence" value="ECO:0007669"/>
    <property type="project" value="UniProtKB-KW"/>
</dbReference>
<accession>A0A3G8LS80</accession>
<evidence type="ECO:0000256" key="5">
    <source>
        <dbReference type="ARBA" id="ARBA00037590"/>
    </source>
</evidence>
<dbReference type="OrthoDB" id="9807213at2"/>
<dbReference type="PROSITE" id="PS50889">
    <property type="entry name" value="S4"/>
    <property type="match status" value="1"/>
</dbReference>
<evidence type="ECO:0000256" key="3">
    <source>
        <dbReference type="ARBA" id="ARBA00023235"/>
    </source>
</evidence>
<dbReference type="PANTHER" id="PTHR47683">
    <property type="entry name" value="PSEUDOURIDINE SYNTHASE FAMILY PROTEIN-RELATED"/>
    <property type="match status" value="1"/>
</dbReference>
<dbReference type="InterPro" id="IPR036986">
    <property type="entry name" value="S4_RNA-bd_sf"/>
</dbReference>
<dbReference type="InterPro" id="IPR020103">
    <property type="entry name" value="PsdUridine_synth_cat_dom_sf"/>
</dbReference>
<comment type="function">
    <text evidence="5">Responsible for synthesis of pseudouridine from uracil-516 in 16S ribosomal RNA.</text>
</comment>
<dbReference type="NCBIfam" id="TIGR00093">
    <property type="entry name" value="pseudouridine synthase"/>
    <property type="match status" value="1"/>
</dbReference>
<evidence type="ECO:0000256" key="4">
    <source>
        <dbReference type="ARBA" id="ARBA00036749"/>
    </source>
</evidence>
<name>A0A3G8LS80_9GAMM</name>
<dbReference type="GO" id="GO:0160136">
    <property type="term" value="F:16S rRNA pseudouridine(516) synthase activity"/>
    <property type="evidence" value="ECO:0007669"/>
    <property type="project" value="UniProtKB-EC"/>
</dbReference>
<dbReference type="PROSITE" id="PS01149">
    <property type="entry name" value="PSI_RSU"/>
    <property type="match status" value="1"/>
</dbReference>
<evidence type="ECO:0000313" key="10">
    <source>
        <dbReference type="Proteomes" id="UP000278035"/>
    </source>
</evidence>
<reference evidence="10" key="1">
    <citation type="submission" date="2018-11" db="EMBL/GenBank/DDBJ databases">
        <title>Shewanella sp. M2.</title>
        <authorList>
            <person name="Hwang Y.J."/>
            <person name="Hwang C.Y."/>
        </authorList>
    </citation>
    <scope>NUCLEOTIDE SEQUENCE [LARGE SCALE GENOMIC DNA]</scope>
    <source>
        <strain evidence="10">LMG 19866</strain>
    </source>
</reference>
<dbReference type="InterPro" id="IPR000748">
    <property type="entry name" value="PsdUridine_synth_RsuA/RluB/E/F"/>
</dbReference>
<dbReference type="Proteomes" id="UP000278035">
    <property type="component" value="Chromosome"/>
</dbReference>
<dbReference type="GO" id="GO:0000455">
    <property type="term" value="P:enzyme-directed rRNA pseudouridine synthesis"/>
    <property type="evidence" value="ECO:0007669"/>
    <property type="project" value="UniProtKB-ARBA"/>
</dbReference>
<comment type="catalytic activity">
    <reaction evidence="4">
        <text>uridine(516) in 16S rRNA = pseudouridine(516) in 16S rRNA</text>
        <dbReference type="Rhea" id="RHEA:38867"/>
        <dbReference type="Rhea" id="RHEA-COMP:10089"/>
        <dbReference type="Rhea" id="RHEA-COMP:10090"/>
        <dbReference type="ChEBI" id="CHEBI:65314"/>
        <dbReference type="ChEBI" id="CHEBI:65315"/>
        <dbReference type="EC" id="5.4.99.19"/>
    </reaction>
</comment>
<dbReference type="Gene3D" id="3.30.70.1560">
    <property type="entry name" value="Alpha-L RNA-binding motif"/>
    <property type="match status" value="1"/>
</dbReference>
<dbReference type="PANTHER" id="PTHR47683:SF4">
    <property type="entry name" value="PSEUDOURIDINE SYNTHASE"/>
    <property type="match status" value="1"/>
</dbReference>
<dbReference type="FunFam" id="3.30.70.1560:FF:000001">
    <property type="entry name" value="Pseudouridine synthase"/>
    <property type="match status" value="1"/>
</dbReference>
<dbReference type="Pfam" id="PF00849">
    <property type="entry name" value="PseudoU_synth_2"/>
    <property type="match status" value="1"/>
</dbReference>
<keyword evidence="10" id="KW-1185">Reference proteome</keyword>
<feature type="domain" description="Pseudouridine synthase RsuA/RluA-like" evidence="8">
    <location>
        <begin position="65"/>
        <end position="194"/>
    </location>
</feature>
<evidence type="ECO:0000256" key="2">
    <source>
        <dbReference type="ARBA" id="ARBA00022884"/>
    </source>
</evidence>
<gene>
    <name evidence="9" type="ORF">EGC82_06245</name>
</gene>
<keyword evidence="3 7" id="KW-0413">Isomerase</keyword>
<comment type="similarity">
    <text evidence="1 7">Belongs to the pseudouridine synthase RsuA family.</text>
</comment>
<sequence>MVSKRGRIDQFIAGTLQVSKKAVRELLITNKVLVDGQFAKSPDLQINEFSHIECNGVVLRHYQKQYYMLNKPDGVVSATIDDKHPTALGLMIGVNTDMLHIAGRLDLHSTGLLLLTNDARWSEALMAPEHKVDKKYLVTLANPLDQQYVEAFANGMYFEYENITTLPAQLTVLSSHLARVVLREGKYHQVKRMFGRFRNPVLALHRESVGEIMLDNQLTPGEFRSLTKAEVDSVFQH</sequence>
<dbReference type="InterPro" id="IPR020094">
    <property type="entry name" value="TruA/RsuA/RluB/E/F_N"/>
</dbReference>
<dbReference type="InterPro" id="IPR050343">
    <property type="entry name" value="RsuA_PseudoU_synthase"/>
</dbReference>
<dbReference type="SUPFAM" id="SSF55120">
    <property type="entry name" value="Pseudouridine synthase"/>
    <property type="match status" value="1"/>
</dbReference>
<dbReference type="CDD" id="cd02553">
    <property type="entry name" value="PseudoU_synth_RsuA"/>
    <property type="match status" value="1"/>
</dbReference>
<dbReference type="SUPFAM" id="SSF55174">
    <property type="entry name" value="Alpha-L RNA-binding motif"/>
    <property type="match status" value="1"/>
</dbReference>
<dbReference type="KEGG" id="slj:EGC82_06245"/>
<evidence type="ECO:0000256" key="7">
    <source>
        <dbReference type="RuleBase" id="RU003887"/>
    </source>
</evidence>
<evidence type="ECO:0000259" key="8">
    <source>
        <dbReference type="Pfam" id="PF00849"/>
    </source>
</evidence>
<dbReference type="Gene3D" id="3.10.290.10">
    <property type="entry name" value="RNA-binding S4 domain"/>
    <property type="match status" value="1"/>
</dbReference>
<evidence type="ECO:0000313" key="9">
    <source>
        <dbReference type="EMBL" id="AZG72409.1"/>
    </source>
</evidence>